<dbReference type="Proteomes" id="UP000297975">
    <property type="component" value="Unassembled WGS sequence"/>
</dbReference>
<feature type="domain" description="Dynamin N-terminal" evidence="7">
    <location>
        <begin position="45"/>
        <end position="198"/>
    </location>
</feature>
<reference evidence="8 9" key="1">
    <citation type="submission" date="2019-03" db="EMBL/GenBank/DDBJ databases">
        <authorList>
            <person name="He R.-H."/>
        </authorList>
    </citation>
    <scope>NUCLEOTIDE SEQUENCE [LARGE SCALE GENOMIC DNA]</scope>
    <source>
        <strain evidence="9">SH 714</strain>
    </source>
</reference>
<evidence type="ECO:0000313" key="9">
    <source>
        <dbReference type="Proteomes" id="UP000297975"/>
    </source>
</evidence>
<dbReference type="CDD" id="cd09912">
    <property type="entry name" value="DLP_2"/>
    <property type="match status" value="1"/>
</dbReference>
<gene>
    <name evidence="8" type="ORF">E3U55_04225</name>
</gene>
<dbReference type="EMBL" id="SOPW01000003">
    <property type="protein sequence ID" value="TFB24026.1"/>
    <property type="molecule type" value="Genomic_DNA"/>
</dbReference>
<dbReference type="GO" id="GO:0003924">
    <property type="term" value="F:GTPase activity"/>
    <property type="evidence" value="ECO:0007669"/>
    <property type="project" value="InterPro"/>
</dbReference>
<dbReference type="InterPro" id="IPR027094">
    <property type="entry name" value="Mitofusin_fam"/>
</dbReference>
<dbReference type="InterPro" id="IPR045063">
    <property type="entry name" value="Dynamin_N"/>
</dbReference>
<dbReference type="Pfam" id="PF00350">
    <property type="entry name" value="Dynamin_N"/>
    <property type="match status" value="2"/>
</dbReference>
<dbReference type="InterPro" id="IPR005225">
    <property type="entry name" value="Small_GTP-bd"/>
</dbReference>
<keyword evidence="3" id="KW-0378">Hydrolase</keyword>
<dbReference type="GO" id="GO:0005525">
    <property type="term" value="F:GTP binding"/>
    <property type="evidence" value="ECO:0007669"/>
    <property type="project" value="UniProtKB-KW"/>
</dbReference>
<feature type="coiled-coil region" evidence="6">
    <location>
        <begin position="685"/>
        <end position="712"/>
    </location>
</feature>
<keyword evidence="5" id="KW-0472">Membrane</keyword>
<evidence type="ECO:0000256" key="5">
    <source>
        <dbReference type="ARBA" id="ARBA00023136"/>
    </source>
</evidence>
<dbReference type="Gene3D" id="3.40.50.300">
    <property type="entry name" value="P-loop containing nucleotide triphosphate hydrolases"/>
    <property type="match status" value="2"/>
</dbReference>
<keyword evidence="6" id="KW-0175">Coiled coil</keyword>
<keyword evidence="9" id="KW-1185">Reference proteome</keyword>
<dbReference type="GO" id="GO:0016020">
    <property type="term" value="C:membrane"/>
    <property type="evidence" value="ECO:0007669"/>
    <property type="project" value="UniProtKB-SubCell"/>
</dbReference>
<evidence type="ECO:0000313" key="8">
    <source>
        <dbReference type="EMBL" id="TFB24026.1"/>
    </source>
</evidence>
<feature type="domain" description="Dynamin N-terminal" evidence="7">
    <location>
        <begin position="610"/>
        <end position="835"/>
    </location>
</feature>
<keyword evidence="2" id="KW-0547">Nucleotide-binding</keyword>
<feature type="coiled-coil region" evidence="6">
    <location>
        <begin position="479"/>
        <end position="506"/>
    </location>
</feature>
<evidence type="ECO:0000256" key="6">
    <source>
        <dbReference type="SAM" id="Coils"/>
    </source>
</evidence>
<dbReference type="OrthoDB" id="5477114at2"/>
<dbReference type="PANTHER" id="PTHR10465">
    <property type="entry name" value="TRANSMEMBRANE GTPASE FZO1"/>
    <property type="match status" value="1"/>
</dbReference>
<comment type="caution">
    <text evidence="8">The sequence shown here is derived from an EMBL/GenBank/DDBJ whole genome shotgun (WGS) entry which is preliminary data.</text>
</comment>
<dbReference type="InterPro" id="IPR027417">
    <property type="entry name" value="P-loop_NTPase"/>
</dbReference>
<evidence type="ECO:0000256" key="2">
    <source>
        <dbReference type="ARBA" id="ARBA00022741"/>
    </source>
</evidence>
<evidence type="ECO:0000256" key="4">
    <source>
        <dbReference type="ARBA" id="ARBA00023134"/>
    </source>
</evidence>
<keyword evidence="4" id="KW-0342">GTP-binding</keyword>
<dbReference type="NCBIfam" id="TIGR00231">
    <property type="entry name" value="small_GTP"/>
    <property type="match status" value="1"/>
</dbReference>
<dbReference type="PANTHER" id="PTHR10465:SF0">
    <property type="entry name" value="SARCALUMENIN"/>
    <property type="match status" value="1"/>
</dbReference>
<name>A0A4Y8IR44_9BACI</name>
<comment type="subcellular location">
    <subcellularLocation>
        <location evidence="1">Membrane</location>
    </subcellularLocation>
</comment>
<evidence type="ECO:0000256" key="3">
    <source>
        <dbReference type="ARBA" id="ARBA00022801"/>
    </source>
</evidence>
<sequence length="1180" mass="137782">MITTESKATTFNFDFLIKEFNNSEEQLDHKLMQLYDKWKEERFTIGFTGHFSAGKSTLINALIKEELLPSSPIPTSANIVEVRYGEEETIFDLNDGRQAIEHEINLEHVNELAKNGEEVRSITVTKPIELLKNSVALMDTPGIDSSDDEEFKRTLANIHLIDYFVYVMDYNHVQSEVNFKFLRELQNNNIPFIIVVNQVDKHNENELLFDSFKKSLKDSCHSWTIEPKAVYYTSLINQNHPLNQLNDLEHFIQGQISNSKTLIENKMKLELDHLIEQWTQEKFTLNNYDYSELNDLRESNKRLIDEINTIKSDQELFLQNTTKELNKVLNNAYIMTFEARELAKSYLESLQPKFRVGKLFTQKKTEEERERRLEAFLSIIQERVKTEMVWHVRHLLTNQVKEFKLEENELINDLQQFTVKVTPQDLYQSVNLSAEVNGNSVLNYTNQLQKQLAQKVKQSVAPIINQMDDSVKSYYLSIINDLENQLMEIQNEIDQFNEVVNVEEKTEQYYQWLAEQTFENPSSNELIKKEYQEFNKNEAVHVQDLLVKSEDIQTRQDIQDASKKSVIDIDELVKHSEEILSYIKSIKPLQPFYQSLNRQLSKVNQSEMTIALFGAFSAGKSSFANAWVGGNVLPSSPNPTTAAINKICPVTQENAHEDVLVFYKTEDQMVDQLSRILSPFTSQSFTQLDDLIRFVRKNLERLTNQLSKTESSFVEAFIYGVEKSRNSLGKQVKITTNDFSKYVTVESISCFIEEIEVYYDCELTRQGVTLVDTPGADSIHARHTNTSFHYVKHSDAIIYVNYYNHAFSRADREFLIQLGRVKEAFALDKMFFILNASDLAKDEKELLLVKNYLNDQLMQYGIKKPSIYPLSSKQIMDGEESKEANRFFERFEQFIHSDSKELIASKLKDEQLRLKKFVGTTIEEAEQSTYLQNASINNMNSELDQFKHWVKEYDQNIFIKNINQEIDELTHYMKDRIYIQLNDLMKETINPATINLNGKKGREQLQVAIKKLLALLNQRLSNEFNATHILLDQRLTYSVKDWLSQVNNYITKQTHLSMLYNDVDSYHELEEDNDQVLLNSKEVDVLSQLYKNKKEFFEEQKVKDLYEELHSKTQDSISARINSMAQQLQIHYESEFNRVSTQLIDDYLVESNEIINQKQAIYKEPSILNEFKELNQMINS</sequence>
<accession>A0A4Y8IR44</accession>
<proteinExistence type="predicted"/>
<dbReference type="RefSeq" id="WP_134339084.1">
    <property type="nucleotide sequence ID" value="NZ_SOPW01000003.1"/>
</dbReference>
<evidence type="ECO:0000256" key="1">
    <source>
        <dbReference type="ARBA" id="ARBA00004370"/>
    </source>
</evidence>
<dbReference type="AlphaFoldDB" id="A0A4Y8IR44"/>
<dbReference type="SUPFAM" id="SSF52540">
    <property type="entry name" value="P-loop containing nucleoside triphosphate hydrolases"/>
    <property type="match status" value="2"/>
</dbReference>
<organism evidence="8 9">
    <name type="scientific">Filobacillus milosensis</name>
    <dbReference type="NCBI Taxonomy" id="94137"/>
    <lineage>
        <taxon>Bacteria</taxon>
        <taxon>Bacillati</taxon>
        <taxon>Bacillota</taxon>
        <taxon>Bacilli</taxon>
        <taxon>Bacillales</taxon>
        <taxon>Bacillaceae</taxon>
        <taxon>Filobacillus</taxon>
    </lineage>
</organism>
<protein>
    <submittedName>
        <fullName evidence="8">GTP-binding protein</fullName>
    </submittedName>
</protein>
<evidence type="ECO:0000259" key="7">
    <source>
        <dbReference type="Pfam" id="PF00350"/>
    </source>
</evidence>